<sequence>MGQQWCSPPVSRKLHVRIALLLPLVNPLVLITMDTYTVRLLSLGKRIRFQKTYYRSMAHCYNIECRNITMSTTTHSWRHSPLCMSGSIWTMSMWKLRCLRVYTTIYGTCWTLRLCKLRRLGHRLN</sequence>
<reference evidence="2" key="1">
    <citation type="journal article" date="2021" name="Nat. Commun.">
        <title>Genetic determinants of endophytism in the Arabidopsis root mycobiome.</title>
        <authorList>
            <person name="Mesny F."/>
            <person name="Miyauchi S."/>
            <person name="Thiergart T."/>
            <person name="Pickel B."/>
            <person name="Atanasova L."/>
            <person name="Karlsson M."/>
            <person name="Huettel B."/>
            <person name="Barry K.W."/>
            <person name="Haridas S."/>
            <person name="Chen C."/>
            <person name="Bauer D."/>
            <person name="Andreopoulos W."/>
            <person name="Pangilinan J."/>
            <person name="LaButti K."/>
            <person name="Riley R."/>
            <person name="Lipzen A."/>
            <person name="Clum A."/>
            <person name="Drula E."/>
            <person name="Henrissat B."/>
            <person name="Kohler A."/>
            <person name="Grigoriev I.V."/>
            <person name="Martin F.M."/>
            <person name="Hacquard S."/>
        </authorList>
    </citation>
    <scope>NUCLEOTIDE SEQUENCE</scope>
    <source>
        <strain evidence="2">MPI-CAGE-CH-0235</strain>
    </source>
</reference>
<feature type="transmembrane region" description="Helical" evidence="1">
    <location>
        <begin position="20"/>
        <end position="41"/>
    </location>
</feature>
<comment type="caution">
    <text evidence="2">The sequence shown here is derived from an EMBL/GenBank/DDBJ whole genome shotgun (WGS) entry which is preliminary data.</text>
</comment>
<name>A0A8K0WJ50_9HYPO</name>
<dbReference type="Proteomes" id="UP000813444">
    <property type="component" value="Unassembled WGS sequence"/>
</dbReference>
<evidence type="ECO:0000256" key="1">
    <source>
        <dbReference type="SAM" id="Phobius"/>
    </source>
</evidence>
<gene>
    <name evidence="2" type="ORF">B0I35DRAFT_178192</name>
</gene>
<dbReference type="EMBL" id="JAGPNK010000031">
    <property type="protein sequence ID" value="KAH7303576.1"/>
    <property type="molecule type" value="Genomic_DNA"/>
</dbReference>
<evidence type="ECO:0000313" key="2">
    <source>
        <dbReference type="EMBL" id="KAH7303576.1"/>
    </source>
</evidence>
<keyword evidence="3" id="KW-1185">Reference proteome</keyword>
<keyword evidence="1" id="KW-0472">Membrane</keyword>
<keyword evidence="1" id="KW-1133">Transmembrane helix</keyword>
<protein>
    <submittedName>
        <fullName evidence="2">Uncharacterized protein</fullName>
    </submittedName>
</protein>
<proteinExistence type="predicted"/>
<dbReference type="AlphaFoldDB" id="A0A8K0WJ50"/>
<evidence type="ECO:0000313" key="3">
    <source>
        <dbReference type="Proteomes" id="UP000813444"/>
    </source>
</evidence>
<accession>A0A8K0WJ50</accession>
<keyword evidence="1" id="KW-0812">Transmembrane</keyword>
<organism evidence="2 3">
    <name type="scientific">Stachybotrys elegans</name>
    <dbReference type="NCBI Taxonomy" id="80388"/>
    <lineage>
        <taxon>Eukaryota</taxon>
        <taxon>Fungi</taxon>
        <taxon>Dikarya</taxon>
        <taxon>Ascomycota</taxon>
        <taxon>Pezizomycotina</taxon>
        <taxon>Sordariomycetes</taxon>
        <taxon>Hypocreomycetidae</taxon>
        <taxon>Hypocreales</taxon>
        <taxon>Stachybotryaceae</taxon>
        <taxon>Stachybotrys</taxon>
    </lineage>
</organism>